<evidence type="ECO:0000313" key="16">
    <source>
        <dbReference type="RefSeq" id="XP_025417846.1"/>
    </source>
</evidence>
<feature type="domain" description="AWS" evidence="14">
    <location>
        <begin position="685"/>
        <end position="738"/>
    </location>
</feature>
<dbReference type="Pfam" id="PF08236">
    <property type="entry name" value="SRI"/>
    <property type="match status" value="1"/>
</dbReference>
<evidence type="ECO:0000259" key="12">
    <source>
        <dbReference type="PROSITE" id="PS50280"/>
    </source>
</evidence>
<evidence type="ECO:0000256" key="5">
    <source>
        <dbReference type="ARBA" id="ARBA00022603"/>
    </source>
</evidence>
<keyword evidence="6" id="KW-0808">Transferase</keyword>
<evidence type="ECO:0000259" key="13">
    <source>
        <dbReference type="PROSITE" id="PS50868"/>
    </source>
</evidence>
<evidence type="ECO:0000256" key="7">
    <source>
        <dbReference type="ARBA" id="ARBA00022691"/>
    </source>
</evidence>
<dbReference type="PROSITE" id="PS50868">
    <property type="entry name" value="POST_SET"/>
    <property type="match status" value="1"/>
</dbReference>
<dbReference type="SMART" id="SM00570">
    <property type="entry name" value="AWS"/>
    <property type="match status" value="1"/>
</dbReference>
<dbReference type="PROSITE" id="PS50280">
    <property type="entry name" value="SET"/>
    <property type="match status" value="1"/>
</dbReference>
<keyword evidence="5" id="KW-0489">Methyltransferase</keyword>
<dbReference type="InterPro" id="IPR046341">
    <property type="entry name" value="SET_dom_sf"/>
</dbReference>
<dbReference type="PANTHER" id="PTHR46711:SF1">
    <property type="entry name" value="HISTONE-LYSINE N-METHYLTRANSFERASE SETD2"/>
    <property type="match status" value="1"/>
</dbReference>
<dbReference type="RefSeq" id="XP_025417847.1">
    <property type="nucleotide sequence ID" value="XM_025562062.1"/>
</dbReference>
<evidence type="ECO:0000256" key="2">
    <source>
        <dbReference type="ARBA" id="ARBA00004286"/>
    </source>
</evidence>
<proteinExistence type="predicted"/>
<dbReference type="OrthoDB" id="308383at2759"/>
<dbReference type="GO" id="GO:0005634">
    <property type="term" value="C:nucleus"/>
    <property type="evidence" value="ECO:0007669"/>
    <property type="project" value="UniProtKB-SubCell"/>
</dbReference>
<sequence>MDESYLKNNSSMKTPRHFNRQVKNISNKINFTSDAELISIDETNSNIDSKSSLLTRKQRIKEYLTFAPKKKTATDYLLEDIKNGGLDCLDTTIDNDKKPVKVKTLWTRTSLMEEALENSSFLQTEITSPKNNLPIEIINKVSTMAVTPGNIIEKYGTLDSEQIKRKRGRPKKQIISEEKVPISSNVDNKELCALNTYDFNSPIDCNKSTTSPAIKRGRGRPKKTGITANTVLPKSQVVFKKVINKKKGRKKGTLTNVKNHLKKMEDASLENEMTSKVSNDSKFLNIDFNPDLFNLKELMADDEIAIKNAKFFCEKKTNDNDIKINKDLLTIHPELKSCSVHLEKFQYSNTTEDVDDNLRLTKIKVETNDSLKNSEQGSIIKFDKANWNIVPKIIKSKSLNEYNKIHHRRNSLPNNFVFGSTDYSKIKNDNMKLKKSWKSLSYLQGGPNIHIERYQQNELHKKFRTELKRSRSFPNCMLLDTVIWRFLVHEQSYYTDDNSILSDSEINLLNELSVDGYNHQYRSKSIPIEQCEYKNENNKLLSRSLDSLNMLCHTKNLPPFQMNLDECDLKNTESDSDECESKIRRSKRLNTKIKHTDMIDEKYLLESNNSKRDYLLLAEQIRNENERQLLEARKNDIELERKLKKLNFTLITNNLFRPHRKDMGEYTPAEAQELRKLKPRRIINADTYTCHCKYSRKDWIDGKPGCGPECINRLLNIECGSGCSLKSFCTNKQFQNKQFKRTEIVRTPNKGYGVFALEDIPSGTFVDEYMGEVIDQHQMIKRMKTKLYKNNNYMVQLKHDEIIDATRKGNITRFINHSCEPNCVAEKWNVLGESRMGFFTKVPIFKGEEITFDYSFEIFGDAAQQKCYCNAPKCRGFISKKSRTGDDQSSSDESEDNEDDILTSKSDEREEKKKKITVKKITNKDKKRLRELDRQLTDISRLKNKNRSDLESSTLNLNKLMVHITDSMSQSHILKFIRENDLNCKRLFMNFNGLSIIHSWMISSNNENLKLEIIQTLSELPISNRNTITKSKVLDIVAEWAKIPFSIKENIENLDYPVSKSEEHGQEIDKLLPDDKNISLLAQAARVLWKKWIILKMVFKIPKLERPKDVSIPCDIQPSIILSQPKPKLDQCNFEKPLITTSQHSILDSGNLTNKINNISFVQNQEILGHGLTNPMDKFSKIIDHQIQINNQEKNKAVFEWNKKYWDYTALKTNKVNSSSAVNSPNKLILNTNHVSTTELTSDILEIPTIEGNLQSKKVKWSIAAQFTPAVYEVPTCDSTSKPASMCNISNTEPIDYNSIEIITTSNKAWDPPLLTIDELKNGFTLESILKTVPPSLSNNYVSNQCDKTTQYLNFYDSSLMNPENVMYEAQHPSIEEQSLSWSTEPILNFPTKTVIDILETNSKEKKLDKDNIDVLETNSKETNLDKNNIDILKSNSKEKDLDKNNIDILETNSKETDSNKNNIAVQPVTAEDTEKILFEQCQNNLKKLIGSGLLDISKSARENFIDQSPIKITDSFFKRKSQSQHKNDFILPNFFKRLKIISNFYREQPSKLVKINNFKSKCTAPKNKNNVFRIIEDNKTVKTDATSVALKFHDEQLNTAPQNLNIGKLLKKQTIEINTENKFAYKIFNGLKKKYLNMPKQFTLPIDTKVYTLDPKKEIELHHKLIPTVKNTLCGKLIKDNSKDTINVFKQEIIMKYDESKSIPRPILSLEEVFKENLTKPKNISNNKEHGPIKRKMPLHTSHKVKSRKAVDSHINKSNNIVTVTNEKNDDVIFKKPMVPINRKKSLKVSTSLSNKRREQVISKPMTQNTAVLKRNTNEIRQGPITSGQIMSSKALLRVNANEVAQEPSTSNQTTPSITLLKTNANEIRQKPLMKCLPFNKVDNILDTELEQNAKNLATYLSMNYITNEIPISQTNSELIDSIVDNFNASVTSKKTMNRTNLSDDPIVRDYIQRTQLKTLETKRKCKLPESMMSLPVEVLNLVPDNQREIKYVIDFYHAMATVIVKVLDSYVKKSCKQGRIKNDEDFKYLAKKLNSNILFKELQVKKVEELKITDSVKQKVEQYIKKYMLKYGKVYRRKSTDQ</sequence>
<dbReference type="InterPro" id="IPR001214">
    <property type="entry name" value="SET_dom"/>
</dbReference>
<dbReference type="Gene3D" id="1.10.1740.100">
    <property type="entry name" value="Set2, Rpb1 interacting domain"/>
    <property type="match status" value="1"/>
</dbReference>
<dbReference type="InterPro" id="IPR013257">
    <property type="entry name" value="SRI"/>
</dbReference>
<dbReference type="GO" id="GO:0140955">
    <property type="term" value="F:histone H3K36 trimethyltransferase activity"/>
    <property type="evidence" value="ECO:0007669"/>
    <property type="project" value="UniProtKB-EC"/>
</dbReference>
<dbReference type="InterPro" id="IPR006560">
    <property type="entry name" value="AWS_dom"/>
</dbReference>
<keyword evidence="15" id="KW-1185">Reference proteome</keyword>
<keyword evidence="8" id="KW-0805">Transcription regulation</keyword>
<feature type="domain" description="SET" evidence="12">
    <location>
        <begin position="740"/>
        <end position="855"/>
    </location>
</feature>
<evidence type="ECO:0000256" key="11">
    <source>
        <dbReference type="SAM" id="MobiDB-lite"/>
    </source>
</evidence>
<keyword evidence="10" id="KW-0539">Nucleus</keyword>
<dbReference type="Gene3D" id="2.170.270.10">
    <property type="entry name" value="SET domain"/>
    <property type="match status" value="1"/>
</dbReference>
<organism evidence="15 16">
    <name type="scientific">Sipha flava</name>
    <name type="common">yellow sugarcane aphid</name>
    <dbReference type="NCBI Taxonomy" id="143950"/>
    <lineage>
        <taxon>Eukaryota</taxon>
        <taxon>Metazoa</taxon>
        <taxon>Ecdysozoa</taxon>
        <taxon>Arthropoda</taxon>
        <taxon>Hexapoda</taxon>
        <taxon>Insecta</taxon>
        <taxon>Pterygota</taxon>
        <taxon>Neoptera</taxon>
        <taxon>Paraneoptera</taxon>
        <taxon>Hemiptera</taxon>
        <taxon>Sternorrhyncha</taxon>
        <taxon>Aphidomorpha</taxon>
        <taxon>Aphidoidea</taxon>
        <taxon>Aphididae</taxon>
        <taxon>Sipha</taxon>
    </lineage>
</organism>
<dbReference type="PANTHER" id="PTHR46711">
    <property type="entry name" value="HISTONE-LYSINE N-METHYLTRANSFERASE SETD2"/>
    <property type="match status" value="1"/>
</dbReference>
<dbReference type="GeneID" id="112688725"/>
<keyword evidence="4" id="KW-0158">Chromosome</keyword>
<dbReference type="GO" id="GO:0005694">
    <property type="term" value="C:chromosome"/>
    <property type="evidence" value="ECO:0007669"/>
    <property type="project" value="UniProtKB-SubCell"/>
</dbReference>
<evidence type="ECO:0000313" key="15">
    <source>
        <dbReference type="Proteomes" id="UP000694846"/>
    </source>
</evidence>
<evidence type="ECO:0000259" key="14">
    <source>
        <dbReference type="PROSITE" id="PS51215"/>
    </source>
</evidence>
<dbReference type="GO" id="GO:0003677">
    <property type="term" value="F:DNA binding"/>
    <property type="evidence" value="ECO:0007669"/>
    <property type="project" value="InterPro"/>
</dbReference>
<evidence type="ECO:0000313" key="17">
    <source>
        <dbReference type="RefSeq" id="XP_025417847.1"/>
    </source>
</evidence>
<evidence type="ECO:0000256" key="3">
    <source>
        <dbReference type="ARBA" id="ARBA00012178"/>
    </source>
</evidence>
<gene>
    <name evidence="16 17" type="primary">LOC112688725</name>
</gene>
<dbReference type="SMART" id="SM00508">
    <property type="entry name" value="PostSET"/>
    <property type="match status" value="1"/>
</dbReference>
<evidence type="ECO:0000256" key="4">
    <source>
        <dbReference type="ARBA" id="ARBA00022454"/>
    </source>
</evidence>
<comment type="subcellular location">
    <subcellularLocation>
        <location evidence="2">Chromosome</location>
    </subcellularLocation>
    <subcellularLocation>
        <location evidence="1">Nucleus</location>
    </subcellularLocation>
</comment>
<protein>
    <recommendedName>
        <fullName evidence="3">[histone H3]-lysine(36) N-trimethyltransferase</fullName>
        <ecNumber evidence="3">2.1.1.359</ecNumber>
    </recommendedName>
</protein>
<dbReference type="GO" id="GO:0032259">
    <property type="term" value="P:methylation"/>
    <property type="evidence" value="ECO:0007669"/>
    <property type="project" value="UniProtKB-KW"/>
</dbReference>
<dbReference type="EC" id="2.1.1.359" evidence="3"/>
<reference evidence="16 17" key="1">
    <citation type="submission" date="2025-04" db="UniProtKB">
        <authorList>
            <consortium name="RefSeq"/>
        </authorList>
    </citation>
    <scope>IDENTIFICATION</scope>
    <source>
        <tissue evidence="16 17">Whole body</tissue>
    </source>
</reference>
<dbReference type="InterPro" id="IPR003616">
    <property type="entry name" value="Post-SET_dom"/>
</dbReference>
<evidence type="ECO:0000256" key="10">
    <source>
        <dbReference type="ARBA" id="ARBA00023242"/>
    </source>
</evidence>
<evidence type="ECO:0000256" key="6">
    <source>
        <dbReference type="ARBA" id="ARBA00022679"/>
    </source>
</evidence>
<evidence type="ECO:0000256" key="1">
    <source>
        <dbReference type="ARBA" id="ARBA00004123"/>
    </source>
</evidence>
<dbReference type="Proteomes" id="UP000694846">
    <property type="component" value="Unplaced"/>
</dbReference>
<evidence type="ECO:0000256" key="9">
    <source>
        <dbReference type="ARBA" id="ARBA00023163"/>
    </source>
</evidence>
<dbReference type="InterPro" id="IPR038190">
    <property type="entry name" value="SRI_sf"/>
</dbReference>
<dbReference type="Pfam" id="PF17907">
    <property type="entry name" value="AWS"/>
    <property type="match status" value="1"/>
</dbReference>
<dbReference type="RefSeq" id="XP_025417846.1">
    <property type="nucleotide sequence ID" value="XM_025562061.1"/>
</dbReference>
<feature type="region of interest" description="Disordered" evidence="11">
    <location>
        <begin position="880"/>
        <end position="914"/>
    </location>
</feature>
<feature type="compositionally biased region" description="Acidic residues" evidence="11">
    <location>
        <begin position="889"/>
        <end position="901"/>
    </location>
</feature>
<name>A0A8B8G5I3_9HEMI</name>
<dbReference type="SMART" id="SM00317">
    <property type="entry name" value="SET"/>
    <property type="match status" value="1"/>
</dbReference>
<feature type="domain" description="Post-SET" evidence="13">
    <location>
        <begin position="863"/>
        <end position="879"/>
    </location>
</feature>
<dbReference type="PROSITE" id="PS51215">
    <property type="entry name" value="AWS"/>
    <property type="match status" value="1"/>
</dbReference>
<dbReference type="InterPro" id="IPR017956">
    <property type="entry name" value="AT_hook_DNA-bd_motif"/>
</dbReference>
<dbReference type="SUPFAM" id="SSF82199">
    <property type="entry name" value="SET domain"/>
    <property type="match status" value="1"/>
</dbReference>
<keyword evidence="9" id="KW-0804">Transcription</keyword>
<keyword evidence="7" id="KW-0949">S-adenosyl-L-methionine</keyword>
<dbReference type="SMART" id="SM00384">
    <property type="entry name" value="AT_hook"/>
    <property type="match status" value="2"/>
</dbReference>
<dbReference type="GO" id="GO:0006355">
    <property type="term" value="P:regulation of DNA-templated transcription"/>
    <property type="evidence" value="ECO:0007669"/>
    <property type="project" value="InterPro"/>
</dbReference>
<dbReference type="InterPro" id="IPR042294">
    <property type="entry name" value="SETD2_animal"/>
</dbReference>
<accession>A0A8B8G5I3</accession>
<dbReference type="Pfam" id="PF00856">
    <property type="entry name" value="SET"/>
    <property type="match status" value="1"/>
</dbReference>
<evidence type="ECO:0000256" key="8">
    <source>
        <dbReference type="ARBA" id="ARBA00023015"/>
    </source>
</evidence>